<feature type="domain" description="BZIP" evidence="5">
    <location>
        <begin position="181"/>
        <end position="239"/>
    </location>
</feature>
<evidence type="ECO:0000313" key="6">
    <source>
        <dbReference type="EMBL" id="KAK7542054.1"/>
    </source>
</evidence>
<dbReference type="PROSITE" id="PS00036">
    <property type="entry name" value="BZIP_BASIC"/>
    <property type="match status" value="1"/>
</dbReference>
<comment type="subcellular location">
    <subcellularLocation>
        <location evidence="1">Nucleus</location>
    </subcellularLocation>
</comment>
<dbReference type="PROSITE" id="PS50217">
    <property type="entry name" value="BZIP"/>
    <property type="match status" value="1"/>
</dbReference>
<organism evidence="6 7">
    <name type="scientific">Phyllosticta citribraziliensis</name>
    <dbReference type="NCBI Taxonomy" id="989973"/>
    <lineage>
        <taxon>Eukaryota</taxon>
        <taxon>Fungi</taxon>
        <taxon>Dikarya</taxon>
        <taxon>Ascomycota</taxon>
        <taxon>Pezizomycotina</taxon>
        <taxon>Dothideomycetes</taxon>
        <taxon>Dothideomycetes incertae sedis</taxon>
        <taxon>Botryosphaeriales</taxon>
        <taxon>Phyllostictaceae</taxon>
        <taxon>Phyllosticta</taxon>
    </lineage>
</organism>
<dbReference type="RefSeq" id="XP_066658347.1">
    <property type="nucleotide sequence ID" value="XM_066797933.1"/>
</dbReference>
<reference evidence="6 7" key="1">
    <citation type="submission" date="2024-04" db="EMBL/GenBank/DDBJ databases">
        <title>Phyllosticta paracitricarpa is synonymous to the EU quarantine fungus P. citricarpa based on phylogenomic analyses.</title>
        <authorList>
            <consortium name="Lawrence Berkeley National Laboratory"/>
            <person name="Van ingen-buijs V.A."/>
            <person name="Van westerhoven A.C."/>
            <person name="Haridas S."/>
            <person name="Skiadas P."/>
            <person name="Martin F."/>
            <person name="Groenewald J.Z."/>
            <person name="Crous P.W."/>
            <person name="Seidl M.F."/>
        </authorList>
    </citation>
    <scope>NUCLEOTIDE SEQUENCE [LARGE SCALE GENOMIC DNA]</scope>
    <source>
        <strain evidence="6 7">CPC 17464</strain>
    </source>
</reference>
<protein>
    <recommendedName>
        <fullName evidence="5">BZIP domain-containing protein</fullName>
    </recommendedName>
</protein>
<dbReference type="SUPFAM" id="SSF57959">
    <property type="entry name" value="Leucine zipper domain"/>
    <property type="match status" value="1"/>
</dbReference>
<keyword evidence="7" id="KW-1185">Reference proteome</keyword>
<evidence type="ECO:0000256" key="2">
    <source>
        <dbReference type="ARBA" id="ARBA00023242"/>
    </source>
</evidence>
<keyword evidence="2" id="KW-0539">Nucleus</keyword>
<dbReference type="SMART" id="SM00338">
    <property type="entry name" value="BRLZ"/>
    <property type="match status" value="1"/>
</dbReference>
<dbReference type="PANTHER" id="PTHR40621">
    <property type="entry name" value="TRANSCRIPTION FACTOR KAPC-RELATED"/>
    <property type="match status" value="1"/>
</dbReference>
<comment type="caution">
    <text evidence="6">The sequence shown here is derived from an EMBL/GenBank/DDBJ whole genome shotgun (WGS) entry which is preliminary data.</text>
</comment>
<dbReference type="InterPro" id="IPR046347">
    <property type="entry name" value="bZIP_sf"/>
</dbReference>
<dbReference type="PANTHER" id="PTHR40621:SF6">
    <property type="entry name" value="AP-1-LIKE TRANSCRIPTION FACTOR YAP1-RELATED"/>
    <property type="match status" value="1"/>
</dbReference>
<keyword evidence="3" id="KW-0175">Coiled coil</keyword>
<feature type="region of interest" description="Disordered" evidence="4">
    <location>
        <begin position="325"/>
        <end position="350"/>
    </location>
</feature>
<gene>
    <name evidence="6" type="ORF">J3D65DRAFT_599859</name>
</gene>
<evidence type="ECO:0000256" key="1">
    <source>
        <dbReference type="ARBA" id="ARBA00004123"/>
    </source>
</evidence>
<dbReference type="Pfam" id="PF00170">
    <property type="entry name" value="bZIP_1"/>
    <property type="match status" value="1"/>
</dbReference>
<evidence type="ECO:0000256" key="4">
    <source>
        <dbReference type="SAM" id="MobiDB-lite"/>
    </source>
</evidence>
<evidence type="ECO:0000259" key="5">
    <source>
        <dbReference type="PROSITE" id="PS50217"/>
    </source>
</evidence>
<name>A0ABR1M388_9PEZI</name>
<proteinExistence type="predicted"/>
<evidence type="ECO:0000313" key="7">
    <source>
        <dbReference type="Proteomes" id="UP001360953"/>
    </source>
</evidence>
<dbReference type="InterPro" id="IPR050936">
    <property type="entry name" value="AP-1-like"/>
</dbReference>
<dbReference type="CDD" id="cd14688">
    <property type="entry name" value="bZIP_YAP"/>
    <property type="match status" value="1"/>
</dbReference>
<dbReference type="Proteomes" id="UP001360953">
    <property type="component" value="Unassembled WGS sequence"/>
</dbReference>
<dbReference type="Gene3D" id="1.20.5.170">
    <property type="match status" value="1"/>
</dbReference>
<feature type="coiled-coil region" evidence="3">
    <location>
        <begin position="194"/>
        <end position="221"/>
    </location>
</feature>
<evidence type="ECO:0000256" key="3">
    <source>
        <dbReference type="SAM" id="Coils"/>
    </source>
</evidence>
<dbReference type="GeneID" id="92030839"/>
<dbReference type="EMBL" id="JBBPEH010000002">
    <property type="protein sequence ID" value="KAK7542054.1"/>
    <property type="molecule type" value="Genomic_DNA"/>
</dbReference>
<accession>A0ABR1M388</accession>
<sequence>MEGQRVEYWIPPQEYYPAPARGAYDYTPDAASVPSLSASPWFIASFFRFVQFGSSDRASQLTKTKTSTTFDVPTPNAPPAQTQQYQQQYFQNPVSPFHGNVTYQPNQPVTPSEFCSADEITSPCFSPRRSSSMELNYANFAHEHQSFQQVPIQTQQNYGQQATWSVNGVVPTERTHTTSGRRRAQNRAAQRAFRERKEKHARDLETQLAMLSDKYTKLETSHAELSSAYEKLRRVIHLLTSDEAVESGSMSPLDEDALLKGTYVGGEGFADMDSSSGEGKAAALRRVIGSIVEAGQGGGGGAALRGRDGERVRKLVEILNGELAAGGAAGSSEAAASAGGSGKGGIKCEV</sequence>
<feature type="compositionally biased region" description="Gly residues" evidence="4">
    <location>
        <begin position="339"/>
        <end position="350"/>
    </location>
</feature>
<dbReference type="InterPro" id="IPR004827">
    <property type="entry name" value="bZIP"/>
</dbReference>